<dbReference type="RefSeq" id="XP_040673500.1">
    <property type="nucleotide sequence ID" value="XM_040810802.1"/>
</dbReference>
<name>A0A1L9Q1W9_ASPVE</name>
<accession>A0A1L9Q1W9</accession>
<gene>
    <name evidence="1" type="ORF">ASPVEDRAFT_33932</name>
</gene>
<keyword evidence="2" id="KW-1185">Reference proteome</keyword>
<sequence>MLLSVITAASRIPDEARLTTSRSLGPEDVAYRPIGSSRIIMLRGDMYIAQAAFMQGLRRSPPDPQLKCTVGVLSHARCSAQYGQHRAAGRGNGNAIQTMWVDQGVRLNADHDYNRLAQSAFSGILRLAVLRRAKEQSTVNGRAGLAFTVED</sequence>
<proteinExistence type="predicted"/>
<dbReference type="VEuPathDB" id="FungiDB:ASPVEDRAFT_33932"/>
<dbReference type="GeneID" id="63726313"/>
<reference evidence="2" key="1">
    <citation type="journal article" date="2017" name="Genome Biol.">
        <title>Comparative genomics reveals high biological diversity and specific adaptations in the industrially and medically important fungal genus Aspergillus.</title>
        <authorList>
            <person name="de Vries R.P."/>
            <person name="Riley R."/>
            <person name="Wiebenga A."/>
            <person name="Aguilar-Osorio G."/>
            <person name="Amillis S."/>
            <person name="Uchima C.A."/>
            <person name="Anderluh G."/>
            <person name="Asadollahi M."/>
            <person name="Askin M."/>
            <person name="Barry K."/>
            <person name="Battaglia E."/>
            <person name="Bayram O."/>
            <person name="Benocci T."/>
            <person name="Braus-Stromeyer S.A."/>
            <person name="Caldana C."/>
            <person name="Canovas D."/>
            <person name="Cerqueira G.C."/>
            <person name="Chen F."/>
            <person name="Chen W."/>
            <person name="Choi C."/>
            <person name="Clum A."/>
            <person name="Dos Santos R.A."/>
            <person name="Damasio A.R."/>
            <person name="Diallinas G."/>
            <person name="Emri T."/>
            <person name="Fekete E."/>
            <person name="Flipphi M."/>
            <person name="Freyberg S."/>
            <person name="Gallo A."/>
            <person name="Gournas C."/>
            <person name="Habgood R."/>
            <person name="Hainaut M."/>
            <person name="Harispe M.L."/>
            <person name="Henrissat B."/>
            <person name="Hilden K.S."/>
            <person name="Hope R."/>
            <person name="Hossain A."/>
            <person name="Karabika E."/>
            <person name="Karaffa L."/>
            <person name="Karanyi Z."/>
            <person name="Krasevec N."/>
            <person name="Kuo A."/>
            <person name="Kusch H."/>
            <person name="LaButti K."/>
            <person name="Lagendijk E.L."/>
            <person name="Lapidus A."/>
            <person name="Levasseur A."/>
            <person name="Lindquist E."/>
            <person name="Lipzen A."/>
            <person name="Logrieco A.F."/>
            <person name="MacCabe A."/>
            <person name="Maekelae M.R."/>
            <person name="Malavazi I."/>
            <person name="Melin P."/>
            <person name="Meyer V."/>
            <person name="Mielnichuk N."/>
            <person name="Miskei M."/>
            <person name="Molnar A.P."/>
            <person name="Mule G."/>
            <person name="Ngan C.Y."/>
            <person name="Orejas M."/>
            <person name="Orosz E."/>
            <person name="Ouedraogo J.P."/>
            <person name="Overkamp K.M."/>
            <person name="Park H.-S."/>
            <person name="Perrone G."/>
            <person name="Piumi F."/>
            <person name="Punt P.J."/>
            <person name="Ram A.F."/>
            <person name="Ramon A."/>
            <person name="Rauscher S."/>
            <person name="Record E."/>
            <person name="Riano-Pachon D.M."/>
            <person name="Robert V."/>
            <person name="Roehrig J."/>
            <person name="Ruller R."/>
            <person name="Salamov A."/>
            <person name="Salih N.S."/>
            <person name="Samson R.A."/>
            <person name="Sandor E."/>
            <person name="Sanguinetti M."/>
            <person name="Schuetze T."/>
            <person name="Sepcic K."/>
            <person name="Shelest E."/>
            <person name="Sherlock G."/>
            <person name="Sophianopoulou V."/>
            <person name="Squina F.M."/>
            <person name="Sun H."/>
            <person name="Susca A."/>
            <person name="Todd R.B."/>
            <person name="Tsang A."/>
            <person name="Unkles S.E."/>
            <person name="van de Wiele N."/>
            <person name="van Rossen-Uffink D."/>
            <person name="Oliveira J.V."/>
            <person name="Vesth T.C."/>
            <person name="Visser J."/>
            <person name="Yu J.-H."/>
            <person name="Zhou M."/>
            <person name="Andersen M.R."/>
            <person name="Archer D.B."/>
            <person name="Baker S.E."/>
            <person name="Benoit I."/>
            <person name="Brakhage A.A."/>
            <person name="Braus G.H."/>
            <person name="Fischer R."/>
            <person name="Frisvad J.C."/>
            <person name="Goldman G.H."/>
            <person name="Houbraken J."/>
            <person name="Oakley B."/>
            <person name="Pocsi I."/>
            <person name="Scazzocchio C."/>
            <person name="Seiboth B."/>
            <person name="vanKuyk P.A."/>
            <person name="Wortman J."/>
            <person name="Dyer P.S."/>
            <person name="Grigoriev I.V."/>
        </authorList>
    </citation>
    <scope>NUCLEOTIDE SEQUENCE [LARGE SCALE GENOMIC DNA]</scope>
    <source>
        <strain evidence="2">CBS 583.65</strain>
    </source>
</reference>
<organism evidence="1 2">
    <name type="scientific">Aspergillus versicolor CBS 583.65</name>
    <dbReference type="NCBI Taxonomy" id="1036611"/>
    <lineage>
        <taxon>Eukaryota</taxon>
        <taxon>Fungi</taxon>
        <taxon>Dikarya</taxon>
        <taxon>Ascomycota</taxon>
        <taxon>Pezizomycotina</taxon>
        <taxon>Eurotiomycetes</taxon>
        <taxon>Eurotiomycetidae</taxon>
        <taxon>Eurotiales</taxon>
        <taxon>Aspergillaceae</taxon>
        <taxon>Aspergillus</taxon>
        <taxon>Aspergillus subgen. Nidulantes</taxon>
    </lineage>
</organism>
<dbReference type="AlphaFoldDB" id="A0A1L9Q1W9"/>
<dbReference type="Proteomes" id="UP000184073">
    <property type="component" value="Unassembled WGS sequence"/>
</dbReference>
<protein>
    <submittedName>
        <fullName evidence="1">Uncharacterized protein</fullName>
    </submittedName>
</protein>
<evidence type="ECO:0000313" key="2">
    <source>
        <dbReference type="Proteomes" id="UP000184073"/>
    </source>
</evidence>
<dbReference type="EMBL" id="KV878138">
    <property type="protein sequence ID" value="OJJ07738.1"/>
    <property type="molecule type" value="Genomic_DNA"/>
</dbReference>
<evidence type="ECO:0000313" key="1">
    <source>
        <dbReference type="EMBL" id="OJJ07738.1"/>
    </source>
</evidence>